<dbReference type="SUPFAM" id="SSF52172">
    <property type="entry name" value="CheY-like"/>
    <property type="match status" value="1"/>
</dbReference>
<dbReference type="Gene3D" id="3.30.565.10">
    <property type="entry name" value="Histidine kinase-like ATPase, C-terminal domain"/>
    <property type="match status" value="1"/>
</dbReference>
<dbReference type="GO" id="GO:0000160">
    <property type="term" value="P:phosphorelay signal transduction system"/>
    <property type="evidence" value="ECO:0007669"/>
    <property type="project" value="InterPro"/>
</dbReference>
<reference evidence="6 7" key="1">
    <citation type="submission" date="2019-12" db="EMBL/GenBank/DDBJ databases">
        <authorList>
            <person name="Zhang Y.-J."/>
        </authorList>
    </citation>
    <scope>NUCLEOTIDE SEQUENCE [LARGE SCALE GENOMIC DNA]</scope>
    <source>
        <strain evidence="6 7">H18S-6</strain>
    </source>
</reference>
<dbReference type="InterPro" id="IPR001789">
    <property type="entry name" value="Sig_transdc_resp-reg_receiver"/>
</dbReference>
<dbReference type="EC" id="2.7.13.3" evidence="2"/>
<comment type="catalytic activity">
    <reaction evidence="1">
        <text>ATP + protein L-histidine = ADP + protein N-phospho-L-histidine.</text>
        <dbReference type="EC" id="2.7.13.3"/>
    </reaction>
</comment>
<name>A0A6A4R8H8_9RHOB</name>
<evidence type="ECO:0000259" key="5">
    <source>
        <dbReference type="PROSITE" id="PS50110"/>
    </source>
</evidence>
<evidence type="ECO:0000256" key="3">
    <source>
        <dbReference type="PROSITE-ProRule" id="PRU00169"/>
    </source>
</evidence>
<keyword evidence="3" id="KW-0597">Phosphoprotein</keyword>
<dbReference type="EMBL" id="WSFO01000011">
    <property type="protein sequence ID" value="KAE9627880.1"/>
    <property type="molecule type" value="Genomic_DNA"/>
</dbReference>
<dbReference type="PROSITE" id="PS50109">
    <property type="entry name" value="HIS_KIN"/>
    <property type="match status" value="1"/>
</dbReference>
<dbReference type="InterPro" id="IPR036890">
    <property type="entry name" value="HATPase_C_sf"/>
</dbReference>
<evidence type="ECO:0000313" key="6">
    <source>
        <dbReference type="EMBL" id="KAE9627880.1"/>
    </source>
</evidence>
<proteinExistence type="predicted"/>
<dbReference type="AlphaFoldDB" id="A0A6A4R8H8"/>
<gene>
    <name evidence="6" type="ORF">GP644_17430</name>
</gene>
<evidence type="ECO:0000256" key="2">
    <source>
        <dbReference type="ARBA" id="ARBA00012438"/>
    </source>
</evidence>
<dbReference type="SMART" id="SM00448">
    <property type="entry name" value="REC"/>
    <property type="match status" value="1"/>
</dbReference>
<dbReference type="Proteomes" id="UP000441586">
    <property type="component" value="Unassembled WGS sequence"/>
</dbReference>
<dbReference type="Pfam" id="PF00072">
    <property type="entry name" value="Response_reg"/>
    <property type="match status" value="1"/>
</dbReference>
<comment type="caution">
    <text evidence="6">The sequence shown here is derived from an EMBL/GenBank/DDBJ whole genome shotgun (WGS) entry which is preliminary data.</text>
</comment>
<evidence type="ECO:0000256" key="1">
    <source>
        <dbReference type="ARBA" id="ARBA00000085"/>
    </source>
</evidence>
<feature type="modified residue" description="4-aspartylphosphate" evidence="3">
    <location>
        <position position="160"/>
    </location>
</feature>
<accession>A0A6A4R8H8</accession>
<dbReference type="Pfam" id="PF02518">
    <property type="entry name" value="HATPase_c"/>
    <property type="match status" value="1"/>
</dbReference>
<dbReference type="RefSeq" id="WP_158980622.1">
    <property type="nucleotide sequence ID" value="NZ_WSFO01000011.1"/>
</dbReference>
<organism evidence="6 7">
    <name type="scientific">Parasedimentitalea maritima</name>
    <dbReference type="NCBI Taxonomy" id="2578117"/>
    <lineage>
        <taxon>Bacteria</taxon>
        <taxon>Pseudomonadati</taxon>
        <taxon>Pseudomonadota</taxon>
        <taxon>Alphaproteobacteria</taxon>
        <taxon>Rhodobacterales</taxon>
        <taxon>Paracoccaceae</taxon>
        <taxon>Parasedimentitalea</taxon>
    </lineage>
</organism>
<dbReference type="InterPro" id="IPR004358">
    <property type="entry name" value="Sig_transdc_His_kin-like_C"/>
</dbReference>
<feature type="domain" description="Histidine kinase" evidence="4">
    <location>
        <begin position="1"/>
        <end position="88"/>
    </location>
</feature>
<dbReference type="PANTHER" id="PTHR43065:SF49">
    <property type="entry name" value="HISTIDINE KINASE"/>
    <property type="match status" value="1"/>
</dbReference>
<dbReference type="InterPro" id="IPR003594">
    <property type="entry name" value="HATPase_dom"/>
</dbReference>
<evidence type="ECO:0000313" key="7">
    <source>
        <dbReference type="Proteomes" id="UP000441586"/>
    </source>
</evidence>
<sequence length="232" mass="25575">MSDFDVHQKQLTPGQYVMLAVSDTGHGISPEIQERIFEPFFTTKAPGKGTGLGLSMIFGFMQQSGGTVQIYSEPGHGTTFKLYFKAHLQADNRSMAEPTVIENLMGDGQHILVVEDDEKVLPILVETLEKMGYRVTAARTGDEALALFEIHPSFDLLLTDIMMPGNLKGRALSRMVRESAPDLPVIFMSGYASDATNYSNDFQSEGIRLMKPVTRVELLAAIKTSLTAQLRD</sequence>
<dbReference type="SUPFAM" id="SSF55874">
    <property type="entry name" value="ATPase domain of HSP90 chaperone/DNA topoisomerase II/histidine kinase"/>
    <property type="match status" value="1"/>
</dbReference>
<dbReference type="PANTHER" id="PTHR43065">
    <property type="entry name" value="SENSOR HISTIDINE KINASE"/>
    <property type="match status" value="1"/>
</dbReference>
<dbReference type="InterPro" id="IPR005467">
    <property type="entry name" value="His_kinase_dom"/>
</dbReference>
<protein>
    <recommendedName>
        <fullName evidence="2">histidine kinase</fullName>
        <ecNumber evidence="2">2.7.13.3</ecNumber>
    </recommendedName>
</protein>
<dbReference type="PROSITE" id="PS50110">
    <property type="entry name" value="RESPONSE_REGULATORY"/>
    <property type="match status" value="1"/>
</dbReference>
<dbReference type="SMART" id="SM00387">
    <property type="entry name" value="HATPase_c"/>
    <property type="match status" value="1"/>
</dbReference>
<dbReference type="Gene3D" id="3.40.50.2300">
    <property type="match status" value="1"/>
</dbReference>
<dbReference type="InterPro" id="IPR011006">
    <property type="entry name" value="CheY-like_superfamily"/>
</dbReference>
<dbReference type="PRINTS" id="PR00344">
    <property type="entry name" value="BCTRLSENSOR"/>
</dbReference>
<dbReference type="GO" id="GO:0004673">
    <property type="term" value="F:protein histidine kinase activity"/>
    <property type="evidence" value="ECO:0007669"/>
    <property type="project" value="UniProtKB-EC"/>
</dbReference>
<feature type="domain" description="Response regulatory" evidence="5">
    <location>
        <begin position="110"/>
        <end position="226"/>
    </location>
</feature>
<evidence type="ECO:0000259" key="4">
    <source>
        <dbReference type="PROSITE" id="PS50109"/>
    </source>
</evidence>